<protein>
    <submittedName>
        <fullName evidence="1">Uncharacterized protein</fullName>
    </submittedName>
</protein>
<name>A0A8G2EUK3_9PROT</name>
<proteinExistence type="predicted"/>
<dbReference type="Proteomes" id="UP000198615">
    <property type="component" value="Unassembled WGS sequence"/>
</dbReference>
<dbReference type="RefSeq" id="WP_028795536.1">
    <property type="nucleotide sequence ID" value="NZ_FNBW01000003.1"/>
</dbReference>
<sequence>MGEDDGNGVGRGFWLTQAGREDRHSDGAGGEAAMLFTMLHHFGWVDVGIQSDRTVVRLNPSTACAEALQALPLHLAEEAPSTLIELVLVDRDAEPVDIAFLEAESACRYLDTMMSQRRDDIGEDQSVWGAEAFPMPQPYELSDTLRYPLASPLRQDLDDHGHVDEERFARSLAMAEWLAPVNTADCLKDRRLVESTPEMVSFALRSLGWVGIKRKWSLHGTSFRSSVPEVVALDPVAIRREALNQLVALCEVWAPMAGELTFAWWNGMAWVREKGHPVQLIDRLRAICRIAANDEPLTLVDSIEAPIHQILASSQAWAATHPFSVILTRWQEEKAAAGTGEGMLRDLERLGLFQTRTKLLVIDANEDLRIARYAPGGVQVWDDRVHRAMEGSRLIDVPDRGLGLCVQRDLRSVQRRREPVLHRCNGVVAASDGLQMVQWSRLTVPLFGAGEGGERVSALLSTCELEHAAPI</sequence>
<keyword evidence="2" id="KW-1185">Reference proteome</keyword>
<dbReference type="AlphaFoldDB" id="A0A8G2EUK3"/>
<reference evidence="1 2" key="1">
    <citation type="submission" date="2016-10" db="EMBL/GenBank/DDBJ databases">
        <authorList>
            <person name="Varghese N."/>
            <person name="Submissions S."/>
        </authorList>
    </citation>
    <scope>NUCLEOTIDE SEQUENCE [LARGE SCALE GENOMIC DNA]</scope>
    <source>
        <strain evidence="1 2">DSM 18839</strain>
    </source>
</reference>
<evidence type="ECO:0000313" key="2">
    <source>
        <dbReference type="Proteomes" id="UP000198615"/>
    </source>
</evidence>
<organism evidence="1 2">
    <name type="scientific">Thalassobaculum litoreum DSM 18839</name>
    <dbReference type="NCBI Taxonomy" id="1123362"/>
    <lineage>
        <taxon>Bacteria</taxon>
        <taxon>Pseudomonadati</taxon>
        <taxon>Pseudomonadota</taxon>
        <taxon>Alphaproteobacteria</taxon>
        <taxon>Rhodospirillales</taxon>
        <taxon>Thalassobaculaceae</taxon>
        <taxon>Thalassobaculum</taxon>
    </lineage>
</organism>
<evidence type="ECO:0000313" key="1">
    <source>
        <dbReference type="EMBL" id="SDF41494.1"/>
    </source>
</evidence>
<dbReference type="EMBL" id="FNBW01000003">
    <property type="protein sequence ID" value="SDF41494.1"/>
    <property type="molecule type" value="Genomic_DNA"/>
</dbReference>
<comment type="caution">
    <text evidence="1">The sequence shown here is derived from an EMBL/GenBank/DDBJ whole genome shotgun (WGS) entry which is preliminary data.</text>
</comment>
<accession>A0A8G2EUK3</accession>
<gene>
    <name evidence="1" type="ORF">SAMN05660686_01242</name>
</gene>